<dbReference type="HOGENOM" id="CLU_050427_0_0_1"/>
<organism evidence="9 10">
    <name type="scientific">Henningerozyma blattae (strain ATCC 34711 / CBS 6284 / DSM 70876 / NBRC 10599 / NRRL Y-10934 / UCD 77-7)</name>
    <name type="common">Yeast</name>
    <name type="synonym">Tetrapisispora blattae</name>
    <dbReference type="NCBI Taxonomy" id="1071380"/>
    <lineage>
        <taxon>Eukaryota</taxon>
        <taxon>Fungi</taxon>
        <taxon>Dikarya</taxon>
        <taxon>Ascomycota</taxon>
        <taxon>Saccharomycotina</taxon>
        <taxon>Saccharomycetes</taxon>
        <taxon>Saccharomycetales</taxon>
        <taxon>Saccharomycetaceae</taxon>
        <taxon>Henningerozyma</taxon>
    </lineage>
</organism>
<keyword evidence="10" id="KW-1185">Reference proteome</keyword>
<dbReference type="KEGG" id="tbl:TBLA_0J00920"/>
<evidence type="ECO:0000256" key="4">
    <source>
        <dbReference type="ARBA" id="ARBA00022845"/>
    </source>
</evidence>
<evidence type="ECO:0000256" key="8">
    <source>
        <dbReference type="SAM" id="MobiDB-lite"/>
    </source>
</evidence>
<dbReference type="OrthoDB" id="5598057at2759"/>
<dbReference type="InParanoid" id="I2H9N8"/>
<dbReference type="OMA" id="GIVHECD"/>
<name>I2H9N8_HENB6</name>
<dbReference type="EMBL" id="HE806325">
    <property type="protein sequence ID" value="CCH63090.1"/>
    <property type="molecule type" value="Genomic_DNA"/>
</dbReference>
<keyword evidence="6" id="KW-0804">Transcription</keyword>
<proteinExistence type="inferred from homology"/>
<dbReference type="PANTHER" id="PTHR28290">
    <property type="entry name" value="ENHANCER OF TRANSLATION TERMINATION 1"/>
    <property type="match status" value="1"/>
</dbReference>
<keyword evidence="4" id="KW-0810">Translation regulation</keyword>
<evidence type="ECO:0000256" key="1">
    <source>
        <dbReference type="ARBA" id="ARBA00004123"/>
    </source>
</evidence>
<evidence type="ECO:0000256" key="2">
    <source>
        <dbReference type="ARBA" id="ARBA00007273"/>
    </source>
</evidence>
<dbReference type="GO" id="GO:2000640">
    <property type="term" value="P:positive regulation of SREBP signaling pathway"/>
    <property type="evidence" value="ECO:0007669"/>
    <property type="project" value="TreeGrafter"/>
</dbReference>
<feature type="region of interest" description="Disordered" evidence="8">
    <location>
        <begin position="1"/>
        <end position="29"/>
    </location>
</feature>
<dbReference type="GeneID" id="14498273"/>
<sequence>MAKRALGLGKGNNNKKQKTTSDPKEPSPEAQLNFIVDSNIDDSKLDDELIQLNTMWKNFFHNSDRDDEILLNAIIHECDNLLRSSLKDDALAKKINSDQFHAIYSLALSELANFKTDSEKKNEIGDFFDDAIERIENAKKLEQFQNSVLLPLTISKIHFHRIPLQYISDLNLDSTSKDLPKDVDLNSLLENGKKNFKIYKDDHHLTFEVLSLLHDLLDIVETFNYRDQINEGLDSDDEDFIDDLKKTKLSENHPLFTIQKNLDENYDWLLENLIELHNQISESSKLFQNVSKIIGELYLKKSEKPASIYLQLQYDDEDDESNDDDKDEEVVLKNQKSAIDLIGNGIKFLKHAKLEDDPDTWVAIGEGLINLGNLQDLDSEEQQQSYKEAEELIRSANKATNGKFKNVLENLLSKDDE</sequence>
<evidence type="ECO:0000313" key="10">
    <source>
        <dbReference type="Proteomes" id="UP000002866"/>
    </source>
</evidence>
<accession>I2H9N8</accession>
<evidence type="ECO:0000256" key="6">
    <source>
        <dbReference type="ARBA" id="ARBA00023163"/>
    </source>
</evidence>
<evidence type="ECO:0000313" key="9">
    <source>
        <dbReference type="EMBL" id="CCH63090.1"/>
    </source>
</evidence>
<keyword evidence="7" id="KW-0539">Nucleus</keyword>
<keyword evidence="5" id="KW-0805">Transcription regulation</keyword>
<dbReference type="STRING" id="1071380.I2H9N8"/>
<dbReference type="AlphaFoldDB" id="I2H9N8"/>
<dbReference type="eggNOG" id="ENOG502QPHX">
    <property type="taxonomic scope" value="Eukaryota"/>
</dbReference>
<evidence type="ECO:0000256" key="5">
    <source>
        <dbReference type="ARBA" id="ARBA00023015"/>
    </source>
</evidence>
<protein>
    <recommendedName>
        <fullName evidence="3">Enhancer of translation termination 1</fullName>
    </recommendedName>
</protein>
<dbReference type="GO" id="GO:0006417">
    <property type="term" value="P:regulation of translation"/>
    <property type="evidence" value="ECO:0007669"/>
    <property type="project" value="UniProtKB-KW"/>
</dbReference>
<dbReference type="RefSeq" id="XP_004182609.1">
    <property type="nucleotide sequence ID" value="XM_004182561.1"/>
</dbReference>
<dbReference type="Pfam" id="PF12753">
    <property type="entry name" value="Nro1"/>
    <property type="match status" value="1"/>
</dbReference>
<dbReference type="FunCoup" id="I2H9N8">
    <property type="interactions" value="119"/>
</dbReference>
<evidence type="ECO:0000256" key="3">
    <source>
        <dbReference type="ARBA" id="ARBA00017359"/>
    </source>
</evidence>
<gene>
    <name evidence="9" type="primary">TBLA0J00920</name>
    <name evidence="9" type="ORF">TBLA_0J00920</name>
</gene>
<dbReference type="GO" id="GO:0005634">
    <property type="term" value="C:nucleus"/>
    <property type="evidence" value="ECO:0007669"/>
    <property type="project" value="UniProtKB-SubCell"/>
</dbReference>
<comment type="subcellular location">
    <subcellularLocation>
        <location evidence="1">Nucleus</location>
    </subcellularLocation>
</comment>
<evidence type="ECO:0000256" key="7">
    <source>
        <dbReference type="ARBA" id="ARBA00023242"/>
    </source>
</evidence>
<dbReference type="GO" id="GO:0006415">
    <property type="term" value="P:translational termination"/>
    <property type="evidence" value="ECO:0007669"/>
    <property type="project" value="EnsemblFungi"/>
</dbReference>
<dbReference type="InterPro" id="IPR024318">
    <property type="entry name" value="Nro1/ETT1"/>
</dbReference>
<comment type="similarity">
    <text evidence="2">Belongs to the ETT1 family.</text>
</comment>
<dbReference type="PANTHER" id="PTHR28290:SF1">
    <property type="entry name" value="ENHANCER OF TRANSLATION TERMINATION 1"/>
    <property type="match status" value="1"/>
</dbReference>
<reference evidence="9 10" key="1">
    <citation type="journal article" date="2011" name="Proc. Natl. Acad. Sci. U.S.A.">
        <title>Evolutionary erosion of yeast sex chromosomes by mating-type switching accidents.</title>
        <authorList>
            <person name="Gordon J.L."/>
            <person name="Armisen D."/>
            <person name="Proux-Wera E."/>
            <person name="Oheigeartaigh S.S."/>
            <person name="Byrne K.P."/>
            <person name="Wolfe K.H."/>
        </authorList>
    </citation>
    <scope>NUCLEOTIDE SEQUENCE [LARGE SCALE GENOMIC DNA]</scope>
    <source>
        <strain evidence="10">ATCC 34711 / CBS 6284 / DSM 70876 / NBRC 10599 / NRRL Y-10934 / UCD 77-7</strain>
    </source>
</reference>
<dbReference type="Proteomes" id="UP000002866">
    <property type="component" value="Chromosome 10"/>
</dbReference>